<evidence type="ECO:0000313" key="2">
    <source>
        <dbReference type="Proteomes" id="UP000240322"/>
    </source>
</evidence>
<dbReference type="AlphaFoldDB" id="A0A2R6B0K4"/>
<accession>A0A2R6B0K4</accession>
<dbReference type="EMBL" id="NEXE01000009">
    <property type="protein sequence ID" value="PSN92169.1"/>
    <property type="molecule type" value="Genomic_DNA"/>
</dbReference>
<gene>
    <name evidence="1" type="ORF">B9Q03_02055</name>
</gene>
<organism evidence="1 2">
    <name type="scientific">Candidatus Marsarchaeota G2 archaeon OSP_D</name>
    <dbReference type="NCBI Taxonomy" id="1978157"/>
    <lineage>
        <taxon>Archaea</taxon>
        <taxon>Candidatus Marsarchaeota</taxon>
        <taxon>Candidatus Marsarchaeota group 2</taxon>
    </lineage>
</organism>
<reference evidence="1 2" key="1">
    <citation type="submission" date="2017-04" db="EMBL/GenBank/DDBJ databases">
        <title>Novel microbial lineages endemic to geothermal iron-oxide mats fill important gaps in the evolutionary history of Archaea.</title>
        <authorList>
            <person name="Jay Z.J."/>
            <person name="Beam J.P."/>
            <person name="Dlakic M."/>
            <person name="Rusch D.B."/>
            <person name="Kozubal M.A."/>
            <person name="Inskeep W.P."/>
        </authorList>
    </citation>
    <scope>NUCLEOTIDE SEQUENCE [LARGE SCALE GENOMIC DNA]</scope>
    <source>
        <strain evidence="1">OSP_D</strain>
    </source>
</reference>
<name>A0A2R6B0K4_9ARCH</name>
<dbReference type="Proteomes" id="UP000240322">
    <property type="component" value="Unassembled WGS sequence"/>
</dbReference>
<protein>
    <submittedName>
        <fullName evidence="1">Uncharacterized protein</fullName>
    </submittedName>
</protein>
<sequence>MTPTSTGRLEIPAMAQLKLRVSFDLPSRERLWKHYKARFLFAGDNSLYGVNGLRSFKKFESLKANCELVRVGNKKKGLLENIWMCEKMGLE</sequence>
<comment type="caution">
    <text evidence="1">The sequence shown here is derived from an EMBL/GenBank/DDBJ whole genome shotgun (WGS) entry which is preliminary data.</text>
</comment>
<proteinExistence type="predicted"/>
<evidence type="ECO:0000313" key="1">
    <source>
        <dbReference type="EMBL" id="PSN92169.1"/>
    </source>
</evidence>